<feature type="region of interest" description="Disordered" evidence="4">
    <location>
        <begin position="345"/>
        <end position="373"/>
    </location>
</feature>
<comment type="caution">
    <text evidence="6">The sequence shown here is derived from an EMBL/GenBank/DDBJ whole genome shotgun (WGS) entry which is preliminary data.</text>
</comment>
<dbReference type="PANTHER" id="PTHR31018:SF3">
    <property type="entry name" value="RECEPTOR PROTEIN-TYROSINE KINASE"/>
    <property type="match status" value="1"/>
</dbReference>
<dbReference type="InterPro" id="IPR032675">
    <property type="entry name" value="LRR_dom_sf"/>
</dbReference>
<feature type="signal peptide" evidence="5">
    <location>
        <begin position="1"/>
        <end position="19"/>
    </location>
</feature>
<organism evidence="6 7">
    <name type="scientific">Paecilomyces lecythidis</name>
    <dbReference type="NCBI Taxonomy" id="3004212"/>
    <lineage>
        <taxon>Eukaryota</taxon>
        <taxon>Fungi</taxon>
        <taxon>Dikarya</taxon>
        <taxon>Ascomycota</taxon>
        <taxon>Pezizomycotina</taxon>
        <taxon>Eurotiomycetes</taxon>
        <taxon>Eurotiomycetidae</taxon>
        <taxon>Eurotiales</taxon>
        <taxon>Thermoascaceae</taxon>
        <taxon>Paecilomyces</taxon>
    </lineage>
</organism>
<keyword evidence="7" id="KW-1185">Reference proteome</keyword>
<evidence type="ECO:0000313" key="7">
    <source>
        <dbReference type="Proteomes" id="UP001583193"/>
    </source>
</evidence>
<dbReference type="EMBL" id="JAVDPF010000017">
    <property type="protein sequence ID" value="KAL1875507.1"/>
    <property type="molecule type" value="Genomic_DNA"/>
</dbReference>
<dbReference type="InterPro" id="IPR051648">
    <property type="entry name" value="CWI-Assembly_Regulator"/>
</dbReference>
<keyword evidence="3" id="KW-0325">Glycoprotein</keyword>
<evidence type="ECO:0000256" key="5">
    <source>
        <dbReference type="SAM" id="SignalP"/>
    </source>
</evidence>
<sequence>MVVTKYILPVLAAASTAFAASDACDGSSKAIQIQNQGDASALSSCSTVQGDIEIAEHTTGGISIDGVKKLTGSLIVNGAANVSSLSASDLESIGDTFKLEGLITLTSLNFGSLTSVGSIDWAALPNLQALSFAKGVSQAQKVSITNTGLTNLNGITLDNVGDFDITANTAMDTINVNDLKNVTGLLNIAANAPSLKVTLPNLGGAQNITIRNVSSVSIPSLKELSGQLGLFGNTFKEFSAANLTSTGDLAFDNNGKLSNISMPQLTKVNGGFTISKNDDLEDITGFQKLQTVTGALDFTGEFNKVDLPALKQVKGGFNMQSTGNFSCSDFNDIKSTVRGSFTCKASTAHPTTTDGSSGTSSGTSSSSSSSSSSKSAAGVIAVNVPAVAITAAFGAMLQALL</sequence>
<keyword evidence="2 5" id="KW-0732">Signal</keyword>
<feature type="chain" id="PRO_5046506276" evidence="5">
    <location>
        <begin position="20"/>
        <end position="401"/>
    </location>
</feature>
<dbReference type="Gene3D" id="3.80.10.10">
    <property type="entry name" value="Ribonuclease Inhibitor"/>
    <property type="match status" value="1"/>
</dbReference>
<accession>A0ABR3XHR3</accession>
<gene>
    <name evidence="6" type="primary">ecm33</name>
    <name evidence="6" type="ORF">Plec18167_005443</name>
</gene>
<evidence type="ECO:0000256" key="1">
    <source>
        <dbReference type="ARBA" id="ARBA00004196"/>
    </source>
</evidence>
<dbReference type="Pfam" id="PF12454">
    <property type="entry name" value="Ecm33"/>
    <property type="match status" value="1"/>
</dbReference>
<proteinExistence type="predicted"/>
<reference evidence="6 7" key="1">
    <citation type="journal article" date="2024" name="IMA Fungus">
        <title>IMA Genome - F19 : A genome assembly and annotation guide to empower mycologists, including annotated draft genome sequences of Ceratocystis pirilliformis, Diaporthe australafricana, Fusarium ophioides, Paecilomyces lecythidis, and Sporothrix stenoceras.</title>
        <authorList>
            <person name="Aylward J."/>
            <person name="Wilson A.M."/>
            <person name="Visagie C.M."/>
            <person name="Spraker J."/>
            <person name="Barnes I."/>
            <person name="Buitendag C."/>
            <person name="Ceriani C."/>
            <person name="Del Mar Angel L."/>
            <person name="du Plessis D."/>
            <person name="Fuchs T."/>
            <person name="Gasser K."/>
            <person name="Kramer D."/>
            <person name="Li W."/>
            <person name="Munsamy K."/>
            <person name="Piso A."/>
            <person name="Price J.L."/>
            <person name="Sonnekus B."/>
            <person name="Thomas C."/>
            <person name="van der Nest A."/>
            <person name="van Dijk A."/>
            <person name="van Heerden A."/>
            <person name="van Vuuren N."/>
            <person name="Yilmaz N."/>
            <person name="Duong T.A."/>
            <person name="van der Merwe N.A."/>
            <person name="Wingfield M.J."/>
            <person name="Wingfield B.D."/>
        </authorList>
    </citation>
    <scope>NUCLEOTIDE SEQUENCE [LARGE SCALE GENOMIC DNA]</scope>
    <source>
        <strain evidence="6 7">CMW 18167</strain>
    </source>
</reference>
<name>A0ABR3XHR3_9EURO</name>
<dbReference type="SUPFAM" id="SSF52058">
    <property type="entry name" value="L domain-like"/>
    <property type="match status" value="2"/>
</dbReference>
<protein>
    <submittedName>
        <fullName evidence="6">Cell wall protein Ecm33</fullName>
    </submittedName>
</protein>
<dbReference type="Proteomes" id="UP001583193">
    <property type="component" value="Unassembled WGS sequence"/>
</dbReference>
<evidence type="ECO:0000313" key="6">
    <source>
        <dbReference type="EMBL" id="KAL1875507.1"/>
    </source>
</evidence>
<evidence type="ECO:0000256" key="2">
    <source>
        <dbReference type="ARBA" id="ARBA00022729"/>
    </source>
</evidence>
<dbReference type="PANTHER" id="PTHR31018">
    <property type="entry name" value="SPORULATION-SPECIFIC PROTEIN-RELATED"/>
    <property type="match status" value="1"/>
</dbReference>
<comment type="subcellular location">
    <subcellularLocation>
        <location evidence="1">Cell envelope</location>
    </subcellularLocation>
</comment>
<evidence type="ECO:0000256" key="4">
    <source>
        <dbReference type="SAM" id="MobiDB-lite"/>
    </source>
</evidence>
<evidence type="ECO:0000256" key="3">
    <source>
        <dbReference type="ARBA" id="ARBA00023180"/>
    </source>
</evidence>
<feature type="compositionally biased region" description="Low complexity" evidence="4">
    <location>
        <begin position="351"/>
        <end position="373"/>
    </location>
</feature>